<evidence type="ECO:0000256" key="9">
    <source>
        <dbReference type="RuleBase" id="RU000644"/>
    </source>
</evidence>
<comment type="subcellular location">
    <subcellularLocation>
        <location evidence="8">Cytoplasm</location>
    </subcellularLocation>
</comment>
<dbReference type="InterPro" id="IPR000178">
    <property type="entry name" value="TF_IF2_bacterial-like"/>
</dbReference>
<dbReference type="SUPFAM" id="SSF50447">
    <property type="entry name" value="Translation proteins"/>
    <property type="match status" value="2"/>
</dbReference>
<dbReference type="Proteomes" id="UP000295008">
    <property type="component" value="Unassembled WGS sequence"/>
</dbReference>
<keyword evidence="8" id="KW-0963">Cytoplasm</keyword>
<evidence type="ECO:0000256" key="4">
    <source>
        <dbReference type="ARBA" id="ARBA00022741"/>
    </source>
</evidence>
<dbReference type="Pfam" id="PF00009">
    <property type="entry name" value="GTP_EFTU"/>
    <property type="match status" value="1"/>
</dbReference>
<evidence type="ECO:0000256" key="8">
    <source>
        <dbReference type="HAMAP-Rule" id="MF_00100"/>
    </source>
</evidence>
<sequence length="576" mass="62803">MTVKDFSQLIEVSASDVIKKLMGLGVMATINQEIDMDTMTLIAVEYGISATAAQTEEEKLQIEEIEDDPATLVTRPPVVTIMGHVDHGKTSLLDAIRQTNVTAQEAGGITQHIGAYQVELNDRKITFLDTPGHAAFTAMRARGAQVTDIAILVVAADDGVMPQTVEAINHAKDANVSIIIAINKMDKPGANPDRIKQDLTEYGLVAEEWGGDTIFVPVSAKKRTGIEQLLEMILLVADVKDYRANPNRAAKGTIVEAQLDKGRGPVATVLVQTGTLQVGDSIIAGAAAGKVRVLNNDKGKRVKKAGPSTPVEVIGFTEVPEAGDIVQVVSEERLARELADKRMQFKREAELKKNQKITLDDLFSKIKEGEIKELKIIIKADVQGSVEAIRQSLERLSNDEVRVKVIHGGVGAIGEGDVMFASASNAIIVGFNVRPDPSAKRIAEKDGVDIRLYRIIYNIIEDVQKALEGMLAPEYQEIINGRAEVRAVYKVPKVGNIAGSYVLEGKISRNSDIRLIRDNIVIHEGKIESLKRFKDDAREVLEGFECGIGIEKFNDIKEGDIIEAFAMEEIKRSAKS</sequence>
<dbReference type="GO" id="GO:0005829">
    <property type="term" value="C:cytosol"/>
    <property type="evidence" value="ECO:0007669"/>
    <property type="project" value="TreeGrafter"/>
</dbReference>
<dbReference type="InterPro" id="IPR027417">
    <property type="entry name" value="P-loop_NTPase"/>
</dbReference>
<evidence type="ECO:0000256" key="6">
    <source>
        <dbReference type="ARBA" id="ARBA00023134"/>
    </source>
</evidence>
<feature type="domain" description="Tr-type G" evidence="10">
    <location>
        <begin position="74"/>
        <end position="242"/>
    </location>
</feature>
<reference evidence="11 12" key="1">
    <citation type="submission" date="2019-03" db="EMBL/GenBank/DDBJ databases">
        <title>Genomic Encyclopedia of Type Strains, Phase IV (KMG-IV): sequencing the most valuable type-strain genomes for metagenomic binning, comparative biology and taxonomic classification.</title>
        <authorList>
            <person name="Goeker M."/>
        </authorList>
    </citation>
    <scope>NUCLEOTIDE SEQUENCE [LARGE SCALE GENOMIC DNA]</scope>
    <source>
        <strain evidence="11 12">LX-B</strain>
    </source>
</reference>
<dbReference type="InterPro" id="IPR015760">
    <property type="entry name" value="TIF_IF2"/>
</dbReference>
<dbReference type="FunFam" id="2.40.30.10:FF:000008">
    <property type="entry name" value="Translation initiation factor IF-2"/>
    <property type="match status" value="1"/>
</dbReference>
<dbReference type="EMBL" id="SLUN01000053">
    <property type="protein sequence ID" value="TCL55860.1"/>
    <property type="molecule type" value="Genomic_DNA"/>
</dbReference>
<evidence type="ECO:0000256" key="5">
    <source>
        <dbReference type="ARBA" id="ARBA00022917"/>
    </source>
</evidence>
<comment type="caution">
    <text evidence="11">The sequence shown here is derived from an EMBL/GenBank/DDBJ whole genome shotgun (WGS) entry which is preliminary data.</text>
</comment>
<dbReference type="Gene3D" id="3.40.50.10050">
    <property type="entry name" value="Translation initiation factor IF- 2, domain 3"/>
    <property type="match status" value="1"/>
</dbReference>
<evidence type="ECO:0000256" key="2">
    <source>
        <dbReference type="ARBA" id="ARBA00020675"/>
    </source>
</evidence>
<dbReference type="CDD" id="cd01887">
    <property type="entry name" value="IF2_eIF5B"/>
    <property type="match status" value="1"/>
</dbReference>
<feature type="binding site" evidence="8">
    <location>
        <begin position="183"/>
        <end position="186"/>
    </location>
    <ligand>
        <name>GTP</name>
        <dbReference type="ChEBI" id="CHEBI:37565"/>
    </ligand>
</feature>
<dbReference type="SUPFAM" id="SSF52156">
    <property type="entry name" value="Initiation factor IF2/eIF5b, domain 3"/>
    <property type="match status" value="1"/>
</dbReference>
<dbReference type="CDD" id="cd03702">
    <property type="entry name" value="IF2_mtIF2_II"/>
    <property type="match status" value="1"/>
</dbReference>
<keyword evidence="6 8" id="KW-0342">GTP-binding</keyword>
<dbReference type="PROSITE" id="PS51722">
    <property type="entry name" value="G_TR_2"/>
    <property type="match status" value="1"/>
</dbReference>
<dbReference type="NCBIfam" id="TIGR00487">
    <property type="entry name" value="IF-2"/>
    <property type="match status" value="1"/>
</dbReference>
<keyword evidence="5 8" id="KW-0648">Protein biosynthesis</keyword>
<evidence type="ECO:0000313" key="12">
    <source>
        <dbReference type="Proteomes" id="UP000295008"/>
    </source>
</evidence>
<evidence type="ECO:0000256" key="7">
    <source>
        <dbReference type="ARBA" id="ARBA00025162"/>
    </source>
</evidence>
<dbReference type="CDD" id="cd03692">
    <property type="entry name" value="mtIF2_IVc"/>
    <property type="match status" value="1"/>
</dbReference>
<gene>
    <name evidence="8" type="primary">infB</name>
    <name evidence="11" type="ORF">EDC14_105324</name>
</gene>
<dbReference type="AlphaFoldDB" id="A0A4R1QXK8"/>
<dbReference type="InterPro" id="IPR044145">
    <property type="entry name" value="IF2_II"/>
</dbReference>
<dbReference type="Pfam" id="PF22042">
    <property type="entry name" value="EF-G_D2"/>
    <property type="match status" value="1"/>
</dbReference>
<name>A0A4R1QXK8_HYDET</name>
<dbReference type="GO" id="GO:0003743">
    <property type="term" value="F:translation initiation factor activity"/>
    <property type="evidence" value="ECO:0007669"/>
    <property type="project" value="UniProtKB-UniRule"/>
</dbReference>
<dbReference type="InterPro" id="IPR000795">
    <property type="entry name" value="T_Tr_GTP-bd_dom"/>
</dbReference>
<comment type="similarity">
    <text evidence="1 8 9">Belongs to the TRAFAC class translation factor GTPase superfamily. Classic translation factor GTPase family. IF-2 subfamily.</text>
</comment>
<dbReference type="InterPro" id="IPR009000">
    <property type="entry name" value="Transl_B-barrel_sf"/>
</dbReference>
<dbReference type="InterPro" id="IPR005225">
    <property type="entry name" value="Small_GTP-bd"/>
</dbReference>
<evidence type="ECO:0000259" key="10">
    <source>
        <dbReference type="PROSITE" id="PS51722"/>
    </source>
</evidence>
<dbReference type="HAMAP" id="MF_00100_B">
    <property type="entry name" value="IF_2_B"/>
    <property type="match status" value="1"/>
</dbReference>
<evidence type="ECO:0000256" key="3">
    <source>
        <dbReference type="ARBA" id="ARBA00022540"/>
    </source>
</evidence>
<keyword evidence="12" id="KW-1185">Reference proteome</keyword>
<dbReference type="GO" id="GO:0005525">
    <property type="term" value="F:GTP binding"/>
    <property type="evidence" value="ECO:0007669"/>
    <property type="project" value="UniProtKB-KW"/>
</dbReference>
<feature type="region of interest" description="G-domain" evidence="8">
    <location>
        <begin position="77"/>
        <end position="225"/>
    </location>
</feature>
<dbReference type="Pfam" id="PF11987">
    <property type="entry name" value="IF-2"/>
    <property type="match status" value="1"/>
</dbReference>
<dbReference type="PANTHER" id="PTHR43381:SF5">
    <property type="entry name" value="TR-TYPE G DOMAIN-CONTAINING PROTEIN"/>
    <property type="match status" value="1"/>
</dbReference>
<evidence type="ECO:0000256" key="1">
    <source>
        <dbReference type="ARBA" id="ARBA00007733"/>
    </source>
</evidence>
<dbReference type="Gene3D" id="2.40.30.10">
    <property type="entry name" value="Translation factors"/>
    <property type="match status" value="2"/>
</dbReference>
<proteinExistence type="inferred from homology"/>
<dbReference type="FunFam" id="2.40.30.10:FF:000007">
    <property type="entry name" value="Translation initiation factor IF-2"/>
    <property type="match status" value="1"/>
</dbReference>
<feature type="binding site" evidence="8">
    <location>
        <begin position="83"/>
        <end position="90"/>
    </location>
    <ligand>
        <name>GTP</name>
        <dbReference type="ChEBI" id="CHEBI:37565"/>
    </ligand>
</feature>
<accession>A0A4R1QXK8</accession>
<dbReference type="InterPro" id="IPR023115">
    <property type="entry name" value="TIF_IF2_dom3"/>
</dbReference>
<organism evidence="11 12">
    <name type="scientific">Hydrogenispora ethanolica</name>
    <dbReference type="NCBI Taxonomy" id="1082276"/>
    <lineage>
        <taxon>Bacteria</taxon>
        <taxon>Bacillati</taxon>
        <taxon>Bacillota</taxon>
        <taxon>Hydrogenispora</taxon>
    </lineage>
</organism>
<dbReference type="InterPro" id="IPR036925">
    <property type="entry name" value="TIF_IF2_dom3_sf"/>
</dbReference>
<dbReference type="SUPFAM" id="SSF52540">
    <property type="entry name" value="P-loop containing nucleoside triphosphate hydrolases"/>
    <property type="match status" value="1"/>
</dbReference>
<evidence type="ECO:0000313" key="11">
    <source>
        <dbReference type="EMBL" id="TCL55860.1"/>
    </source>
</evidence>
<comment type="function">
    <text evidence="7 8 9">One of the essential components for the initiation of protein synthesis. Protects formylmethionyl-tRNA from spontaneous hydrolysis and promotes its binding to the 30S ribosomal subunits. Also involved in the hydrolysis of GTP during the formation of the 70S ribosomal complex.</text>
</comment>
<dbReference type="PANTHER" id="PTHR43381">
    <property type="entry name" value="TRANSLATION INITIATION FACTOR IF-2-RELATED"/>
    <property type="match status" value="1"/>
</dbReference>
<feature type="binding site" evidence="8">
    <location>
        <begin position="129"/>
        <end position="133"/>
    </location>
    <ligand>
        <name>GTP</name>
        <dbReference type="ChEBI" id="CHEBI:37565"/>
    </ligand>
</feature>
<protein>
    <recommendedName>
        <fullName evidence="2 8">Translation initiation factor IF-2</fullName>
    </recommendedName>
</protein>
<dbReference type="Pfam" id="PF04760">
    <property type="entry name" value="IF2_N"/>
    <property type="match status" value="1"/>
</dbReference>
<dbReference type="InterPro" id="IPR053905">
    <property type="entry name" value="EF-G-like_DII"/>
</dbReference>
<dbReference type="FunFam" id="3.40.50.10050:FF:000001">
    <property type="entry name" value="Translation initiation factor IF-2"/>
    <property type="match status" value="1"/>
</dbReference>
<dbReference type="InterPro" id="IPR006847">
    <property type="entry name" value="IF2_N"/>
</dbReference>
<keyword evidence="3 8" id="KW-0396">Initiation factor</keyword>
<dbReference type="NCBIfam" id="TIGR00231">
    <property type="entry name" value="small_GTP"/>
    <property type="match status" value="1"/>
</dbReference>
<dbReference type="PROSITE" id="PS01176">
    <property type="entry name" value="IF2"/>
    <property type="match status" value="1"/>
</dbReference>
<keyword evidence="4 8" id="KW-0547">Nucleotide-binding</keyword>
<dbReference type="GO" id="GO:0003924">
    <property type="term" value="F:GTPase activity"/>
    <property type="evidence" value="ECO:0007669"/>
    <property type="project" value="UniProtKB-UniRule"/>
</dbReference>
<dbReference type="Gene3D" id="3.40.50.300">
    <property type="entry name" value="P-loop containing nucleotide triphosphate hydrolases"/>
    <property type="match status" value="1"/>
</dbReference>
<dbReference type="FunFam" id="3.40.50.300:FF:000019">
    <property type="entry name" value="Translation initiation factor IF-2"/>
    <property type="match status" value="1"/>
</dbReference>